<dbReference type="PANTHER" id="PTHR13887">
    <property type="entry name" value="GLUTATHIONE S-TRANSFERASE KAPPA"/>
    <property type="match status" value="1"/>
</dbReference>
<keyword evidence="7" id="KW-0472">Membrane</keyword>
<gene>
    <name evidence="9" type="ORF">ACFQRG_18595</name>
</gene>
<keyword evidence="3" id="KW-0560">Oxidoreductase</keyword>
<dbReference type="Proteomes" id="UP001596505">
    <property type="component" value="Unassembled WGS sequence"/>
</dbReference>
<feature type="domain" description="Thioredoxin" evidence="8">
    <location>
        <begin position="52"/>
        <end position="251"/>
    </location>
</feature>
<dbReference type="Gene3D" id="3.40.30.10">
    <property type="entry name" value="Glutaredoxin"/>
    <property type="match status" value="1"/>
</dbReference>
<dbReference type="Pfam" id="PF13462">
    <property type="entry name" value="Thioredoxin_4"/>
    <property type="match status" value="1"/>
</dbReference>
<evidence type="ECO:0000256" key="6">
    <source>
        <dbReference type="SAM" id="MobiDB-lite"/>
    </source>
</evidence>
<comment type="similarity">
    <text evidence="1">Belongs to the thioredoxin family. DsbA subfamily.</text>
</comment>
<evidence type="ECO:0000313" key="10">
    <source>
        <dbReference type="Proteomes" id="UP001596505"/>
    </source>
</evidence>
<keyword evidence="5" id="KW-0676">Redox-active center</keyword>
<reference evidence="10" key="1">
    <citation type="journal article" date="2019" name="Int. J. Syst. Evol. Microbiol.">
        <title>The Global Catalogue of Microorganisms (GCM) 10K type strain sequencing project: providing services to taxonomists for standard genome sequencing and annotation.</title>
        <authorList>
            <consortium name="The Broad Institute Genomics Platform"/>
            <consortium name="The Broad Institute Genome Sequencing Center for Infectious Disease"/>
            <person name="Wu L."/>
            <person name="Ma J."/>
        </authorList>
    </citation>
    <scope>NUCLEOTIDE SEQUENCE [LARGE SCALE GENOMIC DNA]</scope>
    <source>
        <strain evidence="10">CGMCC 1.16305</strain>
    </source>
</reference>
<dbReference type="RefSeq" id="WP_380968901.1">
    <property type="nucleotide sequence ID" value="NZ_JBHTCO010000041.1"/>
</dbReference>
<keyword evidence="7" id="KW-1133">Transmembrane helix</keyword>
<sequence length="252" mass="28828">MTKNQEKKLKEQRKRERENEKQKRKQRKIIVISTVIVVLLVVGIVATAFQNLNKNKVAENQTQNAGKQTETRATIDYSGQPMMGQANAPVTIAEFGDYKCIYCKKFEETIFPKLKKEFIDKGKVKFYFINDTIFGENSQLAADASEAVYHQNPKGFWAFHKKLYESQGPENKNWVTKGLLTNIAKETVPSLNMNKFTDALNNRSYQDDVVKDYNIAQNIGVKGTPALFIDGQQVDPFNYQDIKETIREAANE</sequence>
<accession>A0ABW2Q2P9</accession>
<keyword evidence="10" id="KW-1185">Reference proteome</keyword>
<dbReference type="InterPro" id="IPR036249">
    <property type="entry name" value="Thioredoxin-like_sf"/>
</dbReference>
<dbReference type="PROSITE" id="PS51352">
    <property type="entry name" value="THIOREDOXIN_2"/>
    <property type="match status" value="1"/>
</dbReference>
<feature type="transmembrane region" description="Helical" evidence="7">
    <location>
        <begin position="29"/>
        <end position="49"/>
    </location>
</feature>
<keyword evidence="4" id="KW-1015">Disulfide bond</keyword>
<dbReference type="PANTHER" id="PTHR13887:SF14">
    <property type="entry name" value="DISULFIDE BOND FORMATION PROTEIN D"/>
    <property type="match status" value="1"/>
</dbReference>
<evidence type="ECO:0000313" key="9">
    <source>
        <dbReference type="EMBL" id="MFC7394925.1"/>
    </source>
</evidence>
<dbReference type="EMBL" id="JBHTCO010000041">
    <property type="protein sequence ID" value="MFC7394925.1"/>
    <property type="molecule type" value="Genomic_DNA"/>
</dbReference>
<keyword evidence="7" id="KW-0812">Transmembrane</keyword>
<evidence type="ECO:0000256" key="5">
    <source>
        <dbReference type="ARBA" id="ARBA00023284"/>
    </source>
</evidence>
<evidence type="ECO:0000256" key="2">
    <source>
        <dbReference type="ARBA" id="ARBA00022729"/>
    </source>
</evidence>
<dbReference type="SUPFAM" id="SSF52833">
    <property type="entry name" value="Thioredoxin-like"/>
    <property type="match status" value="1"/>
</dbReference>
<dbReference type="InterPro" id="IPR013766">
    <property type="entry name" value="Thioredoxin_domain"/>
</dbReference>
<comment type="caution">
    <text evidence="9">The sequence shown here is derived from an EMBL/GenBank/DDBJ whole genome shotgun (WGS) entry which is preliminary data.</text>
</comment>
<evidence type="ECO:0000256" key="4">
    <source>
        <dbReference type="ARBA" id="ARBA00023157"/>
    </source>
</evidence>
<evidence type="ECO:0000256" key="1">
    <source>
        <dbReference type="ARBA" id="ARBA00005791"/>
    </source>
</evidence>
<name>A0ABW2Q2P9_9BACL</name>
<keyword evidence="2" id="KW-0732">Signal</keyword>
<feature type="compositionally biased region" description="Basic and acidic residues" evidence="6">
    <location>
        <begin position="1"/>
        <end position="21"/>
    </location>
</feature>
<protein>
    <submittedName>
        <fullName evidence="9">DsbA family protein</fullName>
    </submittedName>
</protein>
<proteinExistence type="inferred from homology"/>
<organism evidence="9 10">
    <name type="scientific">Scopulibacillus cellulosilyticus</name>
    <dbReference type="NCBI Taxonomy" id="2665665"/>
    <lineage>
        <taxon>Bacteria</taxon>
        <taxon>Bacillati</taxon>
        <taxon>Bacillota</taxon>
        <taxon>Bacilli</taxon>
        <taxon>Bacillales</taxon>
        <taxon>Sporolactobacillaceae</taxon>
        <taxon>Scopulibacillus</taxon>
    </lineage>
</organism>
<evidence type="ECO:0000259" key="8">
    <source>
        <dbReference type="PROSITE" id="PS51352"/>
    </source>
</evidence>
<evidence type="ECO:0000256" key="3">
    <source>
        <dbReference type="ARBA" id="ARBA00023002"/>
    </source>
</evidence>
<evidence type="ECO:0000256" key="7">
    <source>
        <dbReference type="SAM" id="Phobius"/>
    </source>
</evidence>
<feature type="region of interest" description="Disordered" evidence="6">
    <location>
        <begin position="1"/>
        <end position="23"/>
    </location>
</feature>
<dbReference type="InterPro" id="IPR012336">
    <property type="entry name" value="Thioredoxin-like_fold"/>
</dbReference>